<name>A0A2Z4HGH0_9EUKA</name>
<protein>
    <submittedName>
        <fullName evidence="2">Uncharacterized protein</fullName>
    </submittedName>
</protein>
<feature type="transmembrane region" description="Helical" evidence="1">
    <location>
        <begin position="12"/>
        <end position="32"/>
    </location>
</feature>
<keyword evidence="1" id="KW-1133">Transmembrane helix</keyword>
<geneLocation type="plastid" evidence="2"/>
<gene>
    <name evidence="2" type="primary">orf3</name>
</gene>
<keyword evidence="2" id="KW-0934">Plastid</keyword>
<evidence type="ECO:0000256" key="1">
    <source>
        <dbReference type="SAM" id="Phobius"/>
    </source>
</evidence>
<sequence length="41" mass="4997">MKLIFYLVDLKLITILIVNFFYIFFLICFLNGSKKNFNIIY</sequence>
<keyword evidence="1" id="KW-0472">Membrane</keyword>
<dbReference type="RefSeq" id="YP_009504662.1">
    <property type="nucleotide sequence ID" value="NC_038216.1"/>
</dbReference>
<accession>A0A2Z4HGH0</accession>
<keyword evidence="1" id="KW-0812">Transmembrane</keyword>
<reference evidence="2" key="1">
    <citation type="journal article" date="2018" name="Adv. Bot. Res.">
        <title>Chapter Four - Comparative Plastid Genomics of Glaucophytes species.</title>
        <authorList>
            <person name="Reyes-Prieto A."/>
            <person name="Russell S."/>
            <person name="Figueroa-Martinez F."/>
            <person name="Jackson C."/>
        </authorList>
    </citation>
    <scope>NUCLEOTIDE SEQUENCE</scope>
    <source>
        <strain evidence="2">UTEX LB 2766</strain>
    </source>
</reference>
<dbReference type="EMBL" id="MG601103">
    <property type="protein sequence ID" value="AWW13886.1"/>
    <property type="molecule type" value="Genomic_DNA"/>
</dbReference>
<organism evidence="2">
    <name type="scientific">Cyanophora biloba</name>
    <dbReference type="NCBI Taxonomy" id="1489483"/>
    <lineage>
        <taxon>Eukaryota</taxon>
        <taxon>Glaucocystophyceae</taxon>
        <taxon>Cyanophorales</taxon>
        <taxon>Cyanophoraceae</taxon>
        <taxon>Cyanophora</taxon>
    </lineage>
</organism>
<dbReference type="AlphaFoldDB" id="A0A2Z4HGH0"/>
<proteinExistence type="predicted"/>
<evidence type="ECO:0000313" key="2">
    <source>
        <dbReference type="EMBL" id="AWW13886.1"/>
    </source>
</evidence>
<dbReference type="GeneID" id="37543809"/>